<proteinExistence type="predicted"/>
<dbReference type="Pfam" id="PF00400">
    <property type="entry name" value="WD40"/>
    <property type="match status" value="1"/>
</dbReference>
<dbReference type="InterPro" id="IPR001680">
    <property type="entry name" value="WD40_rpt"/>
</dbReference>
<dbReference type="InterPro" id="IPR015943">
    <property type="entry name" value="WD40/YVTN_repeat-like_dom_sf"/>
</dbReference>
<dbReference type="SUPFAM" id="SSF50978">
    <property type="entry name" value="WD40 repeat-like"/>
    <property type="match status" value="1"/>
</dbReference>
<evidence type="ECO:0008006" key="3">
    <source>
        <dbReference type="Google" id="ProtNLM"/>
    </source>
</evidence>
<sequence>MEFSDIVNVSNGLVVLSPNGLYISSASQHKVFIRIVNTLQTFQIYSCVDIVTGLVWSADSLFILSILKGRNIVQIFCLENPEWTCKVDEGSAGLLSAAWAPDSRHFLTTTDFHLRITIWSVSEGSVSYLKLPKACASNLAFCPGGRYLALLERRDLKDHLSLFDCRPQWTLVWNIILDTDDAVNIVWSPDGRYILICDNCLYYRAAIYNLLGKHLCTYCAYKPDEAPLGIKSVSWSPTGQLLALGSYDQKCRLLNDFNWTCFACLKHPVNKPIDPSLGLSPTGRPIQVGENSTAFSSHRIDIYEECRSKDSTDPLMNSEIISESYTVRYKLINNSVTIKSKKPDRNQPFPKIGIGLTEFSPDGRYLATRNDNCSNVIWIWSIDINLSLCSLLIHTSGDVSSLVWDPNCSGRLALCTDSDTVFLWTPQGCLAIQSPAHFNFTISSLCWLPSGDGILLKSKNEFCLCYLNSDDGDDDDGNNDNKVKKHNSIWKSSQLHASNSELHRNVVVRRNSKCVVPNHCSPSIKLHGNDVHG</sequence>
<dbReference type="SUPFAM" id="SSF101908">
    <property type="entry name" value="Putative isomerase YbhE"/>
    <property type="match status" value="1"/>
</dbReference>
<name>A0AA85KC25_TRIRE</name>
<dbReference type="Gene3D" id="2.130.10.10">
    <property type="entry name" value="YVTN repeat-like/Quinoprotein amine dehydrogenase"/>
    <property type="match status" value="2"/>
</dbReference>
<evidence type="ECO:0000313" key="1">
    <source>
        <dbReference type="Proteomes" id="UP000050795"/>
    </source>
</evidence>
<reference evidence="1" key="1">
    <citation type="submission" date="2022-06" db="EMBL/GenBank/DDBJ databases">
        <authorList>
            <person name="Berger JAMES D."/>
            <person name="Berger JAMES D."/>
        </authorList>
    </citation>
    <scope>NUCLEOTIDE SEQUENCE [LARGE SCALE GENOMIC DNA]</scope>
</reference>
<dbReference type="AlphaFoldDB" id="A0AA85KC25"/>
<dbReference type="GO" id="GO:1990811">
    <property type="term" value="C:MWP complex"/>
    <property type="evidence" value="ECO:0007669"/>
    <property type="project" value="TreeGrafter"/>
</dbReference>
<reference evidence="2" key="2">
    <citation type="submission" date="2023-11" db="UniProtKB">
        <authorList>
            <consortium name="WormBaseParasite"/>
        </authorList>
    </citation>
    <scope>IDENTIFICATION</scope>
</reference>
<organism evidence="1 2">
    <name type="scientific">Trichobilharzia regenti</name>
    <name type="common">Nasal bird schistosome</name>
    <dbReference type="NCBI Taxonomy" id="157069"/>
    <lineage>
        <taxon>Eukaryota</taxon>
        <taxon>Metazoa</taxon>
        <taxon>Spiralia</taxon>
        <taxon>Lophotrochozoa</taxon>
        <taxon>Platyhelminthes</taxon>
        <taxon>Trematoda</taxon>
        <taxon>Digenea</taxon>
        <taxon>Strigeidida</taxon>
        <taxon>Schistosomatoidea</taxon>
        <taxon>Schistosomatidae</taxon>
        <taxon>Trichobilharzia</taxon>
    </lineage>
</organism>
<dbReference type="InterPro" id="IPR052778">
    <property type="entry name" value="Centrosome-WD_assoc"/>
</dbReference>
<dbReference type="Proteomes" id="UP000050795">
    <property type="component" value="Unassembled WGS sequence"/>
</dbReference>
<dbReference type="PANTHER" id="PTHR16220:SF0">
    <property type="entry name" value="WD REPEAT-CONTAINING PROTEIN WRAP73"/>
    <property type="match status" value="1"/>
</dbReference>
<dbReference type="SMART" id="SM00320">
    <property type="entry name" value="WD40"/>
    <property type="match status" value="3"/>
</dbReference>
<dbReference type="WBParaSite" id="TREG1_86670.1">
    <property type="protein sequence ID" value="TREG1_86670.1"/>
    <property type="gene ID" value="TREG1_86670"/>
</dbReference>
<protein>
    <recommendedName>
        <fullName evidence="3">WD_REPEATS_REGION domain-containing protein</fullName>
    </recommendedName>
</protein>
<evidence type="ECO:0000313" key="2">
    <source>
        <dbReference type="WBParaSite" id="TREG1_86670.1"/>
    </source>
</evidence>
<keyword evidence="1" id="KW-1185">Reference proteome</keyword>
<accession>A0AA85KC25</accession>
<dbReference type="GO" id="GO:0005815">
    <property type="term" value="C:microtubule organizing center"/>
    <property type="evidence" value="ECO:0007669"/>
    <property type="project" value="TreeGrafter"/>
</dbReference>
<dbReference type="PANTHER" id="PTHR16220">
    <property type="entry name" value="WD REPEAT PROTEIN 8-RELATED"/>
    <property type="match status" value="1"/>
</dbReference>
<dbReference type="InterPro" id="IPR036322">
    <property type="entry name" value="WD40_repeat_dom_sf"/>
</dbReference>